<dbReference type="EMBL" id="JASSZA010000011">
    <property type="protein sequence ID" value="KAK2097728.1"/>
    <property type="molecule type" value="Genomic_DNA"/>
</dbReference>
<dbReference type="Proteomes" id="UP001266305">
    <property type="component" value="Unassembled WGS sequence"/>
</dbReference>
<evidence type="ECO:0000256" key="1">
    <source>
        <dbReference type="SAM" id="MobiDB-lite"/>
    </source>
</evidence>
<name>A0ABQ9UKX4_SAGOE</name>
<protein>
    <submittedName>
        <fullName evidence="2">Uncharacterized protein</fullName>
    </submittedName>
</protein>
<gene>
    <name evidence="2" type="ORF">P7K49_023179</name>
</gene>
<feature type="region of interest" description="Disordered" evidence="1">
    <location>
        <begin position="1"/>
        <end position="81"/>
    </location>
</feature>
<reference evidence="2 3" key="1">
    <citation type="submission" date="2023-05" db="EMBL/GenBank/DDBJ databases">
        <title>B98-5 Cell Line De Novo Hybrid Assembly: An Optical Mapping Approach.</title>
        <authorList>
            <person name="Kananen K."/>
            <person name="Auerbach J.A."/>
            <person name="Kautto E."/>
            <person name="Blachly J.S."/>
        </authorList>
    </citation>
    <scope>NUCLEOTIDE SEQUENCE [LARGE SCALE GENOMIC DNA]</scope>
    <source>
        <strain evidence="2">B95-8</strain>
        <tissue evidence="2">Cell line</tissue>
    </source>
</reference>
<organism evidence="2 3">
    <name type="scientific">Saguinus oedipus</name>
    <name type="common">Cotton-top tamarin</name>
    <name type="synonym">Oedipomidas oedipus</name>
    <dbReference type="NCBI Taxonomy" id="9490"/>
    <lineage>
        <taxon>Eukaryota</taxon>
        <taxon>Metazoa</taxon>
        <taxon>Chordata</taxon>
        <taxon>Craniata</taxon>
        <taxon>Vertebrata</taxon>
        <taxon>Euteleostomi</taxon>
        <taxon>Mammalia</taxon>
        <taxon>Eutheria</taxon>
        <taxon>Euarchontoglires</taxon>
        <taxon>Primates</taxon>
        <taxon>Haplorrhini</taxon>
        <taxon>Platyrrhini</taxon>
        <taxon>Cebidae</taxon>
        <taxon>Callitrichinae</taxon>
        <taxon>Saguinus</taxon>
    </lineage>
</organism>
<feature type="compositionally biased region" description="Basic residues" evidence="1">
    <location>
        <begin position="132"/>
        <end position="154"/>
    </location>
</feature>
<feature type="compositionally biased region" description="Basic and acidic residues" evidence="1">
    <location>
        <begin position="183"/>
        <end position="199"/>
    </location>
</feature>
<sequence length="214" mass="23028">MGRGPCEVAAARPSRSQGPGGAGRLAGRQERGAPVSARRSPRAGAPLVSGWAAARSGATGPKRSHSPLPRPQPRRDPRAARRTRLPTVWLASCFMRLNCFFMAAVAAAAGGARAGQDGRRPGGYYIASLPKLRRRRRRRQRRRRLKLPGRRPRPRSVTSSGTARPPSRSGRAEPSRAGPSRAEPSRAEPSRAEPSRAEPSRAYANTAQPDPGKE</sequence>
<comment type="caution">
    <text evidence="2">The sequence shown here is derived from an EMBL/GenBank/DDBJ whole genome shotgun (WGS) entry which is preliminary data.</text>
</comment>
<evidence type="ECO:0000313" key="3">
    <source>
        <dbReference type="Proteomes" id="UP001266305"/>
    </source>
</evidence>
<accession>A0ABQ9UKX4</accession>
<keyword evidence="3" id="KW-1185">Reference proteome</keyword>
<proteinExistence type="predicted"/>
<feature type="region of interest" description="Disordered" evidence="1">
    <location>
        <begin position="132"/>
        <end position="214"/>
    </location>
</feature>
<evidence type="ECO:0000313" key="2">
    <source>
        <dbReference type="EMBL" id="KAK2097728.1"/>
    </source>
</evidence>